<keyword evidence="4 9" id="KW-0548">Nucleotidyltransferase</keyword>
<dbReference type="GO" id="GO:0005525">
    <property type="term" value="F:GTP binding"/>
    <property type="evidence" value="ECO:0007669"/>
    <property type="project" value="UniProtKB-KW"/>
</dbReference>
<evidence type="ECO:0000256" key="4">
    <source>
        <dbReference type="ARBA" id="ARBA00022695"/>
    </source>
</evidence>
<dbReference type="PANTHER" id="PTHR46390:SF1">
    <property type="entry name" value="MANNOSE-1-PHOSPHATE GUANYLYLTRANSFERASE"/>
    <property type="match status" value="1"/>
</dbReference>
<dbReference type="GO" id="GO:0004475">
    <property type="term" value="F:mannose-1-phosphate guanylyltransferase (GTP) activity"/>
    <property type="evidence" value="ECO:0007669"/>
    <property type="project" value="UniProtKB-EC"/>
</dbReference>
<evidence type="ECO:0000313" key="10">
    <source>
        <dbReference type="Proteomes" id="UP000824115"/>
    </source>
</evidence>
<comment type="caution">
    <text evidence="9">The sequence shown here is derived from an EMBL/GenBank/DDBJ whole genome shotgun (WGS) entry which is preliminary data.</text>
</comment>
<feature type="domain" description="Nucleotidyl transferase" evidence="8">
    <location>
        <begin position="8"/>
        <end position="286"/>
    </location>
</feature>
<keyword evidence="3" id="KW-0808">Transferase</keyword>
<keyword evidence="6" id="KW-0342">GTP-binding</keyword>
<reference evidence="9" key="1">
    <citation type="journal article" date="2021" name="PeerJ">
        <title>Extensive microbial diversity within the chicken gut microbiome revealed by metagenomics and culture.</title>
        <authorList>
            <person name="Gilroy R."/>
            <person name="Ravi A."/>
            <person name="Getino M."/>
            <person name="Pursley I."/>
            <person name="Horton D.L."/>
            <person name="Alikhan N.F."/>
            <person name="Baker D."/>
            <person name="Gharbi K."/>
            <person name="Hall N."/>
            <person name="Watson M."/>
            <person name="Adriaenssens E.M."/>
            <person name="Foster-Nyarko E."/>
            <person name="Jarju S."/>
            <person name="Secka A."/>
            <person name="Antonio M."/>
            <person name="Oren A."/>
            <person name="Chaudhuri R.R."/>
            <person name="La Ragione R."/>
            <person name="Hildebrand F."/>
            <person name="Pallen M.J."/>
        </authorList>
    </citation>
    <scope>NUCLEOTIDE SEQUENCE</scope>
    <source>
        <strain evidence="9">Gambia16-554</strain>
    </source>
</reference>
<evidence type="ECO:0000256" key="5">
    <source>
        <dbReference type="ARBA" id="ARBA00022741"/>
    </source>
</evidence>
<proteinExistence type="inferred from homology"/>
<organism evidence="9 10">
    <name type="scientific">Candidatus Coprenecus stercoravium</name>
    <dbReference type="NCBI Taxonomy" id="2840735"/>
    <lineage>
        <taxon>Bacteria</taxon>
        <taxon>Pseudomonadati</taxon>
        <taxon>Bacteroidota</taxon>
        <taxon>Bacteroidia</taxon>
        <taxon>Bacteroidales</taxon>
        <taxon>Rikenellaceae</taxon>
        <taxon>Rikenellaceae incertae sedis</taxon>
        <taxon>Candidatus Coprenecus</taxon>
    </lineage>
</organism>
<dbReference type="InterPro" id="IPR051161">
    <property type="entry name" value="Mannose-6P_isomerase_type2"/>
</dbReference>
<dbReference type="FunFam" id="3.90.550.10:FF:000046">
    <property type="entry name" value="Mannose-1-phosphate guanylyltransferase (GDP)"/>
    <property type="match status" value="1"/>
</dbReference>
<evidence type="ECO:0000256" key="6">
    <source>
        <dbReference type="ARBA" id="ARBA00023134"/>
    </source>
</evidence>
<dbReference type="EMBL" id="DXAW01000033">
    <property type="protein sequence ID" value="HIZ85188.1"/>
    <property type="molecule type" value="Genomic_DNA"/>
</dbReference>
<comment type="catalytic activity">
    <reaction evidence="7">
        <text>alpha-D-mannose 1-phosphate + GTP + H(+) = GDP-alpha-D-mannose + diphosphate</text>
        <dbReference type="Rhea" id="RHEA:15229"/>
        <dbReference type="ChEBI" id="CHEBI:15378"/>
        <dbReference type="ChEBI" id="CHEBI:33019"/>
        <dbReference type="ChEBI" id="CHEBI:37565"/>
        <dbReference type="ChEBI" id="CHEBI:57527"/>
        <dbReference type="ChEBI" id="CHEBI:58409"/>
        <dbReference type="EC" id="2.7.7.13"/>
    </reaction>
</comment>
<dbReference type="EC" id="2.7.7.13" evidence="2"/>
<sequence length="364" mass="41025">MDKNYYCVIMAGGVGSRFWPVSRNAFPKQFLDILGVGKSFIQLTYDRFCKIVPKENIIVVTSSAYVGLVHKHLPDLPAENILAEPYRRNTAPCIAYAATKIRNLNPDATMVVAPSDHFISNESLFIDTISAALKYASGKDELFTLGIDPTRPETGYGYIQCNMKESKTIDGNIAYKVKTFTEKPNKDLAQVFVESGEFLWNSGIFVWNVSAICSALEKWLPEVYSLFMDGIKYYNTPKEEEFITKIYEECPAISIDYGVMEKTSRAWVFQASFGWSDLGTWESLFLHAIKDSDNNLVKCNDSLIDSTSGSVVVSYEKDKLIVVKGMKDYLIVNTDDVLMICPRDDAKFKEVITDLAVNEKSKFM</sequence>
<dbReference type="InterPro" id="IPR005835">
    <property type="entry name" value="NTP_transferase_dom"/>
</dbReference>
<name>A0A9D2K890_9BACT</name>
<dbReference type="SUPFAM" id="SSF53448">
    <property type="entry name" value="Nucleotide-diphospho-sugar transferases"/>
    <property type="match status" value="1"/>
</dbReference>
<dbReference type="PANTHER" id="PTHR46390">
    <property type="entry name" value="MANNOSE-1-PHOSPHATE GUANYLYLTRANSFERASE"/>
    <property type="match status" value="1"/>
</dbReference>
<keyword evidence="5" id="KW-0547">Nucleotide-binding</keyword>
<evidence type="ECO:0000256" key="3">
    <source>
        <dbReference type="ARBA" id="ARBA00022679"/>
    </source>
</evidence>
<dbReference type="AlphaFoldDB" id="A0A9D2K890"/>
<reference evidence="9" key="2">
    <citation type="submission" date="2021-04" db="EMBL/GenBank/DDBJ databases">
        <authorList>
            <person name="Gilroy R."/>
        </authorList>
    </citation>
    <scope>NUCLEOTIDE SEQUENCE</scope>
    <source>
        <strain evidence="9">Gambia16-554</strain>
    </source>
</reference>
<evidence type="ECO:0000259" key="8">
    <source>
        <dbReference type="Pfam" id="PF00483"/>
    </source>
</evidence>
<dbReference type="SUPFAM" id="SSF159283">
    <property type="entry name" value="Guanosine diphospho-D-mannose pyrophosphorylase/mannose-6-phosphate isomerase linker domain"/>
    <property type="match status" value="1"/>
</dbReference>
<dbReference type="Gene3D" id="3.90.550.10">
    <property type="entry name" value="Spore Coat Polysaccharide Biosynthesis Protein SpsA, Chain A"/>
    <property type="match status" value="1"/>
</dbReference>
<dbReference type="InterPro" id="IPR029044">
    <property type="entry name" value="Nucleotide-diphossugar_trans"/>
</dbReference>
<dbReference type="Proteomes" id="UP000824115">
    <property type="component" value="Unassembled WGS sequence"/>
</dbReference>
<dbReference type="GO" id="GO:0009298">
    <property type="term" value="P:GDP-mannose biosynthetic process"/>
    <property type="evidence" value="ECO:0007669"/>
    <property type="project" value="TreeGrafter"/>
</dbReference>
<gene>
    <name evidence="9" type="ORF">IAC04_01715</name>
</gene>
<dbReference type="CDD" id="cd02509">
    <property type="entry name" value="GDP-M1P_Guanylyltransferase"/>
    <property type="match status" value="1"/>
</dbReference>
<evidence type="ECO:0000256" key="1">
    <source>
        <dbReference type="ARBA" id="ARBA00006115"/>
    </source>
</evidence>
<protein>
    <recommendedName>
        <fullName evidence="2">mannose-1-phosphate guanylyltransferase</fullName>
        <ecNumber evidence="2">2.7.7.13</ecNumber>
    </recommendedName>
</protein>
<evidence type="ECO:0000256" key="7">
    <source>
        <dbReference type="ARBA" id="ARBA00047343"/>
    </source>
</evidence>
<dbReference type="InterPro" id="IPR049577">
    <property type="entry name" value="GMPP_N"/>
</dbReference>
<dbReference type="Pfam" id="PF00483">
    <property type="entry name" value="NTP_transferase"/>
    <property type="match status" value="1"/>
</dbReference>
<comment type="similarity">
    <text evidence="1">Belongs to the mannose-6-phosphate isomerase type 2 family.</text>
</comment>
<evidence type="ECO:0000313" key="9">
    <source>
        <dbReference type="EMBL" id="HIZ85188.1"/>
    </source>
</evidence>
<evidence type="ECO:0000256" key="2">
    <source>
        <dbReference type="ARBA" id="ARBA00012387"/>
    </source>
</evidence>
<accession>A0A9D2K890</accession>